<dbReference type="PROSITE" id="PS50801">
    <property type="entry name" value="STAS"/>
    <property type="match status" value="1"/>
</dbReference>
<gene>
    <name evidence="3" type="ORF">GZ22_10125</name>
</gene>
<dbReference type="Pfam" id="PF01740">
    <property type="entry name" value="STAS"/>
    <property type="match status" value="1"/>
</dbReference>
<dbReference type="HOGENOM" id="CLU_026775_0_1_9"/>
<dbReference type="PANTHER" id="PTHR33745">
    <property type="entry name" value="RSBT ANTAGONIST PROTEIN RSBS-RELATED"/>
    <property type="match status" value="1"/>
</dbReference>
<dbReference type="InterPro" id="IPR051932">
    <property type="entry name" value="Bact_StressResp_Reg"/>
</dbReference>
<dbReference type="SUPFAM" id="SSF52091">
    <property type="entry name" value="SpoIIaa-like"/>
    <property type="match status" value="1"/>
</dbReference>
<accession>A0A075LKU3</accession>
<keyword evidence="1" id="KW-0597">Phosphoprotein</keyword>
<dbReference type="Gene3D" id="3.30.750.24">
    <property type="entry name" value="STAS domain"/>
    <property type="match status" value="1"/>
</dbReference>
<evidence type="ECO:0000259" key="2">
    <source>
        <dbReference type="PROSITE" id="PS50801"/>
    </source>
</evidence>
<dbReference type="RefSeq" id="WP_038561783.1">
    <property type="nucleotide sequence ID" value="NZ_CP008876.1"/>
</dbReference>
<evidence type="ECO:0000313" key="4">
    <source>
        <dbReference type="Proteomes" id="UP000027980"/>
    </source>
</evidence>
<evidence type="ECO:0000256" key="1">
    <source>
        <dbReference type="ARBA" id="ARBA00022553"/>
    </source>
</evidence>
<dbReference type="KEGG" id="tap:GZ22_10125"/>
<organism evidence="3 4">
    <name type="scientific">Terribacillus saccharophilus</name>
    <dbReference type="NCBI Taxonomy" id="361277"/>
    <lineage>
        <taxon>Bacteria</taxon>
        <taxon>Bacillati</taxon>
        <taxon>Bacillota</taxon>
        <taxon>Bacilli</taxon>
        <taxon>Bacillales</taxon>
        <taxon>Bacillaceae</taxon>
        <taxon>Terribacillus</taxon>
    </lineage>
</organism>
<proteinExistence type="predicted"/>
<dbReference type="OrthoDB" id="9800154at2"/>
<sequence>MTIEKKLQVAVDKELHEFLCDNIHKLNDEWFAGLTKSEGVYGSDDQAVIDVLKEQNKDFHVRFCELFDPESPLSYELFEEWIVEISKDEQHLMTPIDDIIDEFNRTETLYLELLDGFVAEHDLCGKETLSYTRKITSAFNQIIVWFTRENAKQAEFKLVAQQAMILELSTPVISLTPDVALLPLVGDIDTNRAKYMMDNVLEQCAKLSVEYLILDLSGVVIIDTMVAHRIFNIINSLRLLGVETILSGIRPEIAQTATQLGIGFNVKTTHSLKAAVERYILK</sequence>
<protein>
    <recommendedName>
        <fullName evidence="2">STAS domain-containing protein</fullName>
    </recommendedName>
</protein>
<dbReference type="Proteomes" id="UP000027980">
    <property type="component" value="Chromosome"/>
</dbReference>
<dbReference type="CDD" id="cd07041">
    <property type="entry name" value="STAS_RsbR_RsbS_like"/>
    <property type="match status" value="1"/>
</dbReference>
<reference evidence="3 4" key="1">
    <citation type="submission" date="2014-07" db="EMBL/GenBank/DDBJ databases">
        <title>Complete genome sequence of a moderately halophilic bacterium Terribacillus aidingensis MP602, isolated from Cryptomeria fortunei in Tianmu mountain in China.</title>
        <authorList>
            <person name="Wang Y."/>
            <person name="Lu P."/>
            <person name="Zhang L."/>
        </authorList>
    </citation>
    <scope>NUCLEOTIDE SEQUENCE [LARGE SCALE GENOMIC DNA]</scope>
    <source>
        <strain evidence="3 4">MP602</strain>
    </source>
</reference>
<evidence type="ECO:0000313" key="3">
    <source>
        <dbReference type="EMBL" id="AIF66964.1"/>
    </source>
</evidence>
<dbReference type="PANTHER" id="PTHR33745:SF3">
    <property type="entry name" value="RSBT CO-ANTAGONIST PROTEIN RSBRC"/>
    <property type="match status" value="1"/>
</dbReference>
<dbReference type="InterPro" id="IPR036513">
    <property type="entry name" value="STAS_dom_sf"/>
</dbReference>
<dbReference type="AlphaFoldDB" id="A0A075LKU3"/>
<name>A0A075LKU3_9BACI</name>
<dbReference type="InterPro" id="IPR002645">
    <property type="entry name" value="STAS_dom"/>
</dbReference>
<feature type="domain" description="STAS" evidence="2">
    <location>
        <begin position="169"/>
        <end position="279"/>
    </location>
</feature>
<dbReference type="EMBL" id="CP008876">
    <property type="protein sequence ID" value="AIF66964.1"/>
    <property type="molecule type" value="Genomic_DNA"/>
</dbReference>
<dbReference type="GeneID" id="34220474"/>